<gene>
    <name evidence="1" type="ORF">ARMA_2468</name>
</gene>
<evidence type="ECO:0000313" key="2">
    <source>
        <dbReference type="Proteomes" id="UP000037784"/>
    </source>
</evidence>
<dbReference type="EMBL" id="BBZA01000224">
    <property type="protein sequence ID" value="GAP64045.1"/>
    <property type="molecule type" value="Genomic_DNA"/>
</dbReference>
<organism evidence="1 2">
    <name type="scientific">Ardenticatena maritima</name>
    <dbReference type="NCBI Taxonomy" id="872965"/>
    <lineage>
        <taxon>Bacteria</taxon>
        <taxon>Bacillati</taxon>
        <taxon>Chloroflexota</taxon>
        <taxon>Ardenticatenia</taxon>
        <taxon>Ardenticatenales</taxon>
        <taxon>Ardenticatenaceae</taxon>
        <taxon>Ardenticatena</taxon>
    </lineage>
</organism>
<name>A0A0M8K8Q2_9CHLR</name>
<proteinExistence type="predicted"/>
<comment type="caution">
    <text evidence="1">The sequence shown here is derived from an EMBL/GenBank/DDBJ whole genome shotgun (WGS) entry which is preliminary data.</text>
</comment>
<reference evidence="1 2" key="1">
    <citation type="journal article" date="2015" name="Genome Announc.">
        <title>Draft Genome Sequence of a Heterotrophic Facultative Anaerobic Thermophilic Bacterium, Ardenticatena maritima Strain 110ST.</title>
        <authorList>
            <person name="Kawaichi S."/>
            <person name="Yoshida T."/>
            <person name="Sako Y."/>
            <person name="Nakamura R."/>
        </authorList>
    </citation>
    <scope>NUCLEOTIDE SEQUENCE [LARGE SCALE GENOMIC DNA]</scope>
    <source>
        <strain evidence="1 2">110S</strain>
    </source>
</reference>
<reference evidence="2" key="2">
    <citation type="submission" date="2015-08" db="EMBL/GenBank/DDBJ databases">
        <title>Draft Genome Sequence of a Heterotrophic Facultative Anaerobic Bacterium Ardenticatena maritima Strain 110S.</title>
        <authorList>
            <person name="Kawaichi S."/>
            <person name="Yoshida T."/>
            <person name="Sako Y."/>
            <person name="Nakamura R."/>
        </authorList>
    </citation>
    <scope>NUCLEOTIDE SEQUENCE [LARGE SCALE GENOMIC DNA]</scope>
    <source>
        <strain evidence="2">110S</strain>
    </source>
</reference>
<sequence>MLDPFGCFSSCHGWLLSCLHVLLAYLGTFSAYHMTCVCQSDATRNALWFEQTVGNVPMRAAKGDHRFLDKRREVRYLYCAYI</sequence>
<dbReference type="InParanoid" id="A0A0M8K8Q2"/>
<keyword evidence="2" id="KW-1185">Reference proteome</keyword>
<dbReference type="Proteomes" id="UP000037784">
    <property type="component" value="Unassembled WGS sequence"/>
</dbReference>
<evidence type="ECO:0000313" key="1">
    <source>
        <dbReference type="EMBL" id="GAP64045.1"/>
    </source>
</evidence>
<dbReference type="AlphaFoldDB" id="A0A0M8K8Q2"/>
<protein>
    <submittedName>
        <fullName evidence="1">Uncharacterized protein</fullName>
    </submittedName>
</protein>
<accession>A0A0M8K8Q2</accession>